<feature type="transmembrane region" description="Helical" evidence="7">
    <location>
        <begin position="143"/>
        <end position="166"/>
    </location>
</feature>
<dbReference type="STRING" id="1035309.A0A2C5WU80"/>
<comment type="similarity">
    <text evidence="5">Belongs to the SAT4 family.</text>
</comment>
<feature type="region of interest" description="Disordered" evidence="6">
    <location>
        <begin position="250"/>
        <end position="293"/>
    </location>
</feature>
<dbReference type="InterPro" id="IPR049326">
    <property type="entry name" value="Rhodopsin_dom_fungi"/>
</dbReference>
<dbReference type="AlphaFoldDB" id="A0A2C5WU80"/>
<evidence type="ECO:0000256" key="2">
    <source>
        <dbReference type="ARBA" id="ARBA00022692"/>
    </source>
</evidence>
<keyword evidence="4 7" id="KW-0472">Membrane</keyword>
<name>A0A2C5WU80_9PEZI</name>
<evidence type="ECO:0000256" key="1">
    <source>
        <dbReference type="ARBA" id="ARBA00004141"/>
    </source>
</evidence>
<keyword evidence="3 7" id="KW-1133">Transmembrane helix</keyword>
<dbReference type="EMBL" id="APWK03000187">
    <property type="protein sequence ID" value="PHH49577.1"/>
    <property type="molecule type" value="Genomic_DNA"/>
</dbReference>
<gene>
    <name evidence="9" type="ORF">CFIMG_006477RA</name>
</gene>
<feature type="domain" description="Rhodopsin" evidence="8">
    <location>
        <begin position="24"/>
        <end position="236"/>
    </location>
</feature>
<evidence type="ECO:0000259" key="8">
    <source>
        <dbReference type="Pfam" id="PF20684"/>
    </source>
</evidence>
<reference evidence="9 10" key="1">
    <citation type="journal article" date="2013" name="Fungal Biol.">
        <title>Analysis of microsatellite markers in the genome of the plant pathogen Ceratocystis fimbriata.</title>
        <authorList>
            <person name="Simpson M.C."/>
            <person name="Wilken P.M."/>
            <person name="Coetzee M.P."/>
            <person name="Wingfield M.J."/>
            <person name="Wingfield B.D."/>
        </authorList>
    </citation>
    <scope>NUCLEOTIDE SEQUENCE [LARGE SCALE GENOMIC DNA]</scope>
    <source>
        <strain evidence="9 10">CBS 114723</strain>
    </source>
</reference>
<keyword evidence="10" id="KW-1185">Reference proteome</keyword>
<dbReference type="PANTHER" id="PTHR33048">
    <property type="entry name" value="PTH11-LIKE INTEGRAL MEMBRANE PROTEIN (AFU_ORTHOLOGUE AFUA_5G11245)"/>
    <property type="match status" value="1"/>
</dbReference>
<dbReference type="Pfam" id="PF20684">
    <property type="entry name" value="Fung_rhodopsin"/>
    <property type="match status" value="1"/>
</dbReference>
<protein>
    <recommendedName>
        <fullName evidence="8">Rhodopsin domain-containing protein</fullName>
    </recommendedName>
</protein>
<comment type="subcellular location">
    <subcellularLocation>
        <location evidence="1">Membrane</location>
        <topology evidence="1">Multi-pass membrane protein</topology>
    </subcellularLocation>
</comment>
<evidence type="ECO:0000256" key="3">
    <source>
        <dbReference type="ARBA" id="ARBA00022989"/>
    </source>
</evidence>
<feature type="transmembrane region" description="Helical" evidence="7">
    <location>
        <begin position="21"/>
        <end position="44"/>
    </location>
</feature>
<sequence>MNSTYHLENQGQVVVPTISGLLALTSLFMITLSEGILMMVHTKYGQGYHWDTLSPSTQTTYLKIFYATLVLYYLALGVIKTAILLQYMRIFTGQFRKITVICMIVIGMWSTSIWLVTINTCTPVRAYWDKSIEGRCIPNLPQWYINAAGNILTDLVIVVLPIKALWNLHLPKSQRLSLIGVFALGFFTCAISLIRVFALSLDSDLSYKNIDAAIWSFAELACALITASLPTLRPIMYRILPRIFHPSIRSSGRKTTRGSEYARYGLKSNSTTPEDESSLTKPHTSTEKLASDTSDVELQVRVGHLSDKKATGRTITGGRKMKIPLKIQSGDRRACLTTICAGQDSNSAHSVPLGGINVRTETYIEDGRL</sequence>
<dbReference type="OrthoDB" id="3648173at2759"/>
<accession>A0A2C5WU80</accession>
<evidence type="ECO:0000256" key="7">
    <source>
        <dbReference type="SAM" id="Phobius"/>
    </source>
</evidence>
<feature type="transmembrane region" description="Helical" evidence="7">
    <location>
        <begin position="98"/>
        <end position="118"/>
    </location>
</feature>
<feature type="transmembrane region" description="Helical" evidence="7">
    <location>
        <begin position="212"/>
        <end position="232"/>
    </location>
</feature>
<proteinExistence type="inferred from homology"/>
<dbReference type="InterPro" id="IPR052337">
    <property type="entry name" value="SAT4-like"/>
</dbReference>
<dbReference type="PANTHER" id="PTHR33048:SF47">
    <property type="entry name" value="INTEGRAL MEMBRANE PROTEIN-RELATED"/>
    <property type="match status" value="1"/>
</dbReference>
<reference evidence="9 10" key="2">
    <citation type="journal article" date="2013" name="IMA Fungus">
        <title>IMA Genome-F 1: Ceratocystis fimbriata: Draft nuclear genome sequence for the plant pathogen, Ceratocystis fimbriata.</title>
        <authorList>
            <person name="Wilken P.M."/>
            <person name="Steenkamp E.T."/>
            <person name="Wingfield M.J."/>
            <person name="de Beer Z.W."/>
            <person name="Wingfield B.D."/>
        </authorList>
    </citation>
    <scope>NUCLEOTIDE SEQUENCE [LARGE SCALE GENOMIC DNA]</scope>
    <source>
        <strain evidence="9 10">CBS 114723</strain>
    </source>
</reference>
<dbReference type="GO" id="GO:0016020">
    <property type="term" value="C:membrane"/>
    <property type="evidence" value="ECO:0007669"/>
    <property type="project" value="UniProtKB-SubCell"/>
</dbReference>
<evidence type="ECO:0000313" key="10">
    <source>
        <dbReference type="Proteomes" id="UP000222788"/>
    </source>
</evidence>
<evidence type="ECO:0000256" key="5">
    <source>
        <dbReference type="ARBA" id="ARBA00038359"/>
    </source>
</evidence>
<evidence type="ECO:0000256" key="4">
    <source>
        <dbReference type="ARBA" id="ARBA00023136"/>
    </source>
</evidence>
<feature type="transmembrane region" description="Helical" evidence="7">
    <location>
        <begin position="64"/>
        <end position="86"/>
    </location>
</feature>
<evidence type="ECO:0000256" key="6">
    <source>
        <dbReference type="SAM" id="MobiDB-lite"/>
    </source>
</evidence>
<evidence type="ECO:0000313" key="9">
    <source>
        <dbReference type="EMBL" id="PHH49577.1"/>
    </source>
</evidence>
<dbReference type="Proteomes" id="UP000222788">
    <property type="component" value="Unassembled WGS sequence"/>
</dbReference>
<feature type="transmembrane region" description="Helical" evidence="7">
    <location>
        <begin position="178"/>
        <end position="200"/>
    </location>
</feature>
<keyword evidence="2 7" id="KW-0812">Transmembrane</keyword>
<organism evidence="9 10">
    <name type="scientific">Ceratocystis fimbriata CBS 114723</name>
    <dbReference type="NCBI Taxonomy" id="1035309"/>
    <lineage>
        <taxon>Eukaryota</taxon>
        <taxon>Fungi</taxon>
        <taxon>Dikarya</taxon>
        <taxon>Ascomycota</taxon>
        <taxon>Pezizomycotina</taxon>
        <taxon>Sordariomycetes</taxon>
        <taxon>Hypocreomycetidae</taxon>
        <taxon>Microascales</taxon>
        <taxon>Ceratocystidaceae</taxon>
        <taxon>Ceratocystis</taxon>
    </lineage>
</organism>
<comment type="caution">
    <text evidence="9">The sequence shown here is derived from an EMBL/GenBank/DDBJ whole genome shotgun (WGS) entry which is preliminary data.</text>
</comment>